<name>A0A4U0F332_9BACL</name>
<dbReference type="OrthoDB" id="2568768at2"/>
<proteinExistence type="predicted"/>
<organism evidence="2 3">
    <name type="scientific">Cohnella pontilimi</name>
    <dbReference type="NCBI Taxonomy" id="2564100"/>
    <lineage>
        <taxon>Bacteria</taxon>
        <taxon>Bacillati</taxon>
        <taxon>Bacillota</taxon>
        <taxon>Bacilli</taxon>
        <taxon>Bacillales</taxon>
        <taxon>Paenibacillaceae</taxon>
        <taxon>Cohnella</taxon>
    </lineage>
</organism>
<dbReference type="Proteomes" id="UP000309673">
    <property type="component" value="Unassembled WGS sequence"/>
</dbReference>
<feature type="domain" description="Aminoglycoside phosphotransferase" evidence="1">
    <location>
        <begin position="30"/>
        <end position="262"/>
    </location>
</feature>
<evidence type="ECO:0000313" key="3">
    <source>
        <dbReference type="Proteomes" id="UP000309673"/>
    </source>
</evidence>
<gene>
    <name evidence="2" type="ORF">E5161_19160</name>
</gene>
<dbReference type="PANTHER" id="PTHR21310">
    <property type="entry name" value="AMINOGLYCOSIDE PHOSPHOTRANSFERASE-RELATED-RELATED"/>
    <property type="match status" value="1"/>
</dbReference>
<accession>A0A4U0F332</accession>
<dbReference type="EMBL" id="SUPK01000011">
    <property type="protein sequence ID" value="TJY38951.1"/>
    <property type="molecule type" value="Genomic_DNA"/>
</dbReference>
<dbReference type="Gene3D" id="3.90.1200.10">
    <property type="match status" value="1"/>
</dbReference>
<protein>
    <recommendedName>
        <fullName evidence="1">Aminoglycoside phosphotransferase domain-containing protein</fullName>
    </recommendedName>
</protein>
<dbReference type="InterPro" id="IPR011009">
    <property type="entry name" value="Kinase-like_dom_sf"/>
</dbReference>
<dbReference type="InterPro" id="IPR051678">
    <property type="entry name" value="AGP_Transferase"/>
</dbReference>
<evidence type="ECO:0000259" key="1">
    <source>
        <dbReference type="Pfam" id="PF01636"/>
    </source>
</evidence>
<sequence length="308" mass="35005">MTAYEKPELDSTAVGKLLEELYGHPVQDLQLLTGGNLSAVYSFGMDEEGCVIRFSDLAGAFRTESYISQLLCSQGVPYPRMVSLGQAGHLAYAVSERVQGQMLAELPVERKKALLPDLIELISRINHVNLGDTSGYGWIQADGNGVYGSWMEYLISFYGEDQTGNFWGNWTELFDTTFLEKDVFDECYARLMEFGSYNAPHRHFVHNDCHAWNILSDGQKITGILDANSVYGDFLIDVSIAENILSGENLAGRIREYQERQGIELPFFKERMLGARYYKGLDGLRFYAKMGRKQDYDYLRHFLLNLTR</sequence>
<dbReference type="Pfam" id="PF01636">
    <property type="entry name" value="APH"/>
    <property type="match status" value="1"/>
</dbReference>
<evidence type="ECO:0000313" key="2">
    <source>
        <dbReference type="EMBL" id="TJY38951.1"/>
    </source>
</evidence>
<keyword evidence="3" id="KW-1185">Reference proteome</keyword>
<dbReference type="InterPro" id="IPR002575">
    <property type="entry name" value="Aminoglycoside_PTrfase"/>
</dbReference>
<reference evidence="2 3" key="1">
    <citation type="submission" date="2019-04" db="EMBL/GenBank/DDBJ databases">
        <title>Cohnella sp. nov., isolated from soil.</title>
        <authorList>
            <person name="Kim W."/>
        </authorList>
    </citation>
    <scope>NUCLEOTIDE SEQUENCE [LARGE SCALE GENOMIC DNA]</scope>
    <source>
        <strain evidence="2 3">CAU 1483</strain>
    </source>
</reference>
<comment type="caution">
    <text evidence="2">The sequence shown here is derived from an EMBL/GenBank/DDBJ whole genome shotgun (WGS) entry which is preliminary data.</text>
</comment>
<dbReference type="SUPFAM" id="SSF56112">
    <property type="entry name" value="Protein kinase-like (PK-like)"/>
    <property type="match status" value="1"/>
</dbReference>
<dbReference type="RefSeq" id="WP_136779494.1">
    <property type="nucleotide sequence ID" value="NZ_SUPK01000011.1"/>
</dbReference>
<dbReference type="Gene3D" id="3.30.200.150">
    <property type="match status" value="1"/>
</dbReference>
<dbReference type="AlphaFoldDB" id="A0A4U0F332"/>
<dbReference type="PANTHER" id="PTHR21310:SF15">
    <property type="entry name" value="AMINOGLYCOSIDE PHOSPHOTRANSFERASE DOMAIN-CONTAINING PROTEIN"/>
    <property type="match status" value="1"/>
</dbReference>